<dbReference type="Proteomes" id="UP001152622">
    <property type="component" value="Chromosome 1"/>
</dbReference>
<proteinExistence type="predicted"/>
<evidence type="ECO:0000313" key="3">
    <source>
        <dbReference type="Proteomes" id="UP001152622"/>
    </source>
</evidence>
<name>A0A9Q1JDT1_SYNKA</name>
<dbReference type="AlphaFoldDB" id="A0A9Q1JDT1"/>
<reference evidence="2" key="1">
    <citation type="journal article" date="2023" name="Science">
        <title>Genome structures resolve the early diversification of teleost fishes.</title>
        <authorList>
            <person name="Parey E."/>
            <person name="Louis A."/>
            <person name="Montfort J."/>
            <person name="Bouchez O."/>
            <person name="Roques C."/>
            <person name="Iampietro C."/>
            <person name="Lluch J."/>
            <person name="Castinel A."/>
            <person name="Donnadieu C."/>
            <person name="Desvignes T."/>
            <person name="Floi Bucao C."/>
            <person name="Jouanno E."/>
            <person name="Wen M."/>
            <person name="Mejri S."/>
            <person name="Dirks R."/>
            <person name="Jansen H."/>
            <person name="Henkel C."/>
            <person name="Chen W.J."/>
            <person name="Zahm M."/>
            <person name="Cabau C."/>
            <person name="Klopp C."/>
            <person name="Thompson A.W."/>
            <person name="Robinson-Rechavi M."/>
            <person name="Braasch I."/>
            <person name="Lecointre G."/>
            <person name="Bobe J."/>
            <person name="Postlethwait J.H."/>
            <person name="Berthelot C."/>
            <person name="Roest Crollius H."/>
            <person name="Guiguen Y."/>
        </authorList>
    </citation>
    <scope>NUCLEOTIDE SEQUENCE</scope>
    <source>
        <strain evidence="2">WJC10195</strain>
    </source>
</reference>
<feature type="region of interest" description="Disordered" evidence="1">
    <location>
        <begin position="36"/>
        <end position="77"/>
    </location>
</feature>
<comment type="caution">
    <text evidence="2">The sequence shown here is derived from an EMBL/GenBank/DDBJ whole genome shotgun (WGS) entry which is preliminary data.</text>
</comment>
<keyword evidence="3" id="KW-1185">Reference proteome</keyword>
<dbReference type="EMBL" id="JAINUF010000001">
    <property type="protein sequence ID" value="KAJ8382018.1"/>
    <property type="molecule type" value="Genomic_DNA"/>
</dbReference>
<protein>
    <submittedName>
        <fullName evidence="2">Uncharacterized protein</fullName>
    </submittedName>
</protein>
<evidence type="ECO:0000256" key="1">
    <source>
        <dbReference type="SAM" id="MobiDB-lite"/>
    </source>
</evidence>
<sequence length="77" mass="9072">MVRSREGRHTRRYGIKESCQVKTLFSCHTLRQGGQCEQSAPRFRSHRTRPVQYRQRDPQEASWKAGCWRGPRARPSS</sequence>
<accession>A0A9Q1JDT1</accession>
<gene>
    <name evidence="2" type="ORF">SKAU_G00027960</name>
</gene>
<evidence type="ECO:0000313" key="2">
    <source>
        <dbReference type="EMBL" id="KAJ8382018.1"/>
    </source>
</evidence>
<organism evidence="2 3">
    <name type="scientific">Synaphobranchus kaupii</name>
    <name type="common">Kaup's arrowtooth eel</name>
    <dbReference type="NCBI Taxonomy" id="118154"/>
    <lineage>
        <taxon>Eukaryota</taxon>
        <taxon>Metazoa</taxon>
        <taxon>Chordata</taxon>
        <taxon>Craniata</taxon>
        <taxon>Vertebrata</taxon>
        <taxon>Euteleostomi</taxon>
        <taxon>Actinopterygii</taxon>
        <taxon>Neopterygii</taxon>
        <taxon>Teleostei</taxon>
        <taxon>Anguilliformes</taxon>
        <taxon>Synaphobranchidae</taxon>
        <taxon>Synaphobranchus</taxon>
    </lineage>
</organism>